<feature type="domain" description="Glycoside hydrolase family 9" evidence="9">
    <location>
        <begin position="118"/>
        <end position="601"/>
    </location>
</feature>
<comment type="caution">
    <text evidence="11">The sequence shown here is derived from an EMBL/GenBank/DDBJ whole genome shotgun (WGS) entry which is preliminary data.</text>
</comment>
<dbReference type="EMBL" id="JAUSZT010000003">
    <property type="protein sequence ID" value="MDQ0998108.1"/>
    <property type="molecule type" value="Genomic_DNA"/>
</dbReference>
<evidence type="ECO:0000313" key="11">
    <source>
        <dbReference type="EMBL" id="MDQ0998108.1"/>
    </source>
</evidence>
<evidence type="ECO:0000256" key="6">
    <source>
        <dbReference type="PROSITE-ProRule" id="PRU10059"/>
    </source>
</evidence>
<dbReference type="EC" id="3.2.1.4" evidence="8"/>
<evidence type="ECO:0000313" key="12">
    <source>
        <dbReference type="Proteomes" id="UP001237780"/>
    </source>
</evidence>
<keyword evidence="4 6" id="KW-0326">Glycosidase</keyword>
<dbReference type="InterPro" id="IPR014756">
    <property type="entry name" value="Ig_E-set"/>
</dbReference>
<keyword evidence="8" id="KW-0732">Signal</keyword>
<dbReference type="Proteomes" id="UP001237780">
    <property type="component" value="Unassembled WGS sequence"/>
</dbReference>
<protein>
    <recommendedName>
        <fullName evidence="8">Endoglucanase</fullName>
        <ecNumber evidence="8">3.2.1.4</ecNumber>
    </recommendedName>
</protein>
<keyword evidence="3 6" id="KW-0119">Carbohydrate metabolism</keyword>
<evidence type="ECO:0000259" key="10">
    <source>
        <dbReference type="Pfam" id="PF02927"/>
    </source>
</evidence>
<dbReference type="Gene3D" id="2.60.40.10">
    <property type="entry name" value="Immunoglobulins"/>
    <property type="match status" value="1"/>
</dbReference>
<dbReference type="Pfam" id="PF00759">
    <property type="entry name" value="Glyco_hydro_9"/>
    <property type="match status" value="1"/>
</dbReference>
<sequence length="611" mass="66912">MIHRCLLLLLVAVFAHIASAVAFADELSIRTNQLGYLPDGPKLATIISPSDAPLEFQLVDAENVPVLQGRTRPMGFDAMAGLKTHLADFTNYRKTGEGYHLVVGESTSPAFSIEANIYDRLSVDAQSWFYLARSGTEIRKDIAGSLYARPAGHLGIAPNVGDTSVPCLDRDAAAKFYTELKWDCSYKLDVTGGWYDAGDQGKYVVNGGIAVSQLMDTVERGKLFASNAEKVLSDRRSRLPEQGNGVPDILDEARWELEFMLKMVVPHEERLAGMVHHKVHDTSWTGVPMLPHNDPQPRALYAPSTAATLNLAAVAAQGSRVFKNYDETFSTRLLTSAKQAWSAAQGHPDIIAPSANFDGGGAYGDDDVSDEFYWAAAELYLATGDTIYLSAIKSSPHWRGDVFGRGGHGAFDWANVAGLARLHLALYGSKLLGREDGDDARTSVIGAAADFIELQKKEPFGQIYHPDNGRYDWGSNHIILQNMIVVSAAYDLSDKQEYLDNVRESMDYLLGRNAMNISYITGYGTVFSKNQHSRWFAHQIDSDLPNPPPGSLAGGANSSLVDDISKEKLAGCAPQRCYLDDIEAYGSNEITINWNAPLVYIANFLDNTRTK</sequence>
<feature type="signal peptide" evidence="8">
    <location>
        <begin position="1"/>
        <end position="24"/>
    </location>
</feature>
<evidence type="ECO:0000256" key="3">
    <source>
        <dbReference type="ARBA" id="ARBA00023277"/>
    </source>
</evidence>
<dbReference type="InterPro" id="IPR013783">
    <property type="entry name" value="Ig-like_fold"/>
</dbReference>
<dbReference type="InterPro" id="IPR008928">
    <property type="entry name" value="6-hairpin_glycosidase_sf"/>
</dbReference>
<keyword evidence="2 6" id="KW-0378">Hydrolase</keyword>
<dbReference type="Gene3D" id="1.50.10.10">
    <property type="match status" value="1"/>
</dbReference>
<keyword evidence="12" id="KW-1185">Reference proteome</keyword>
<dbReference type="PROSITE" id="PS00698">
    <property type="entry name" value="GH9_3"/>
    <property type="match status" value="1"/>
</dbReference>
<accession>A0ABU0SEG2</accession>
<dbReference type="RefSeq" id="WP_307282626.1">
    <property type="nucleotide sequence ID" value="NZ_JAUSZT010000003.1"/>
</dbReference>
<evidence type="ECO:0000256" key="5">
    <source>
        <dbReference type="ARBA" id="ARBA00023326"/>
    </source>
</evidence>
<dbReference type="SUPFAM" id="SSF81296">
    <property type="entry name" value="E set domains"/>
    <property type="match status" value="1"/>
</dbReference>
<dbReference type="InterPro" id="IPR033126">
    <property type="entry name" value="Glyco_hydro_9_Asp/Glu_AS"/>
</dbReference>
<feature type="active site" evidence="7">
    <location>
        <position position="580"/>
    </location>
</feature>
<reference evidence="11 12" key="1">
    <citation type="submission" date="2023-07" db="EMBL/GenBank/DDBJ databases">
        <title>Comparative genomics of wheat-associated soil bacteria to identify genetic determinants of phenazine resistance.</title>
        <authorList>
            <person name="Mouncey N."/>
        </authorList>
    </citation>
    <scope>NUCLEOTIDE SEQUENCE [LARGE SCALE GENOMIC DNA]</scope>
    <source>
        <strain evidence="11 12">W4I11</strain>
    </source>
</reference>
<dbReference type="CDD" id="cd02850">
    <property type="entry name" value="E_set_Cellulase_N"/>
    <property type="match status" value="1"/>
</dbReference>
<feature type="chain" id="PRO_5045011846" description="Endoglucanase" evidence="8">
    <location>
        <begin position="25"/>
        <end position="611"/>
    </location>
</feature>
<dbReference type="PROSITE" id="PS00592">
    <property type="entry name" value="GH9_2"/>
    <property type="match status" value="1"/>
</dbReference>
<evidence type="ECO:0000256" key="8">
    <source>
        <dbReference type="RuleBase" id="RU361166"/>
    </source>
</evidence>
<dbReference type="InterPro" id="IPR001701">
    <property type="entry name" value="Glyco_hydro_9"/>
</dbReference>
<dbReference type="SUPFAM" id="SSF48208">
    <property type="entry name" value="Six-hairpin glycosidases"/>
    <property type="match status" value="1"/>
</dbReference>
<keyword evidence="5 6" id="KW-0624">Polysaccharide degradation</keyword>
<dbReference type="InterPro" id="IPR018221">
    <property type="entry name" value="Glyco_hydro_9_His_AS"/>
</dbReference>
<organism evidence="11 12">
    <name type="scientific">Phyllobacterium ifriqiyense</name>
    <dbReference type="NCBI Taxonomy" id="314238"/>
    <lineage>
        <taxon>Bacteria</taxon>
        <taxon>Pseudomonadati</taxon>
        <taxon>Pseudomonadota</taxon>
        <taxon>Alphaproteobacteria</taxon>
        <taxon>Hyphomicrobiales</taxon>
        <taxon>Phyllobacteriaceae</taxon>
        <taxon>Phyllobacterium</taxon>
    </lineage>
</organism>
<evidence type="ECO:0000256" key="4">
    <source>
        <dbReference type="ARBA" id="ARBA00023295"/>
    </source>
</evidence>
<dbReference type="InterPro" id="IPR012341">
    <property type="entry name" value="6hp_glycosidase-like_sf"/>
</dbReference>
<feature type="active site" evidence="7">
    <location>
        <position position="589"/>
    </location>
</feature>
<proteinExistence type="inferred from homology"/>
<dbReference type="GO" id="GO:0008810">
    <property type="term" value="F:cellulase activity"/>
    <property type="evidence" value="ECO:0007669"/>
    <property type="project" value="UniProtKB-EC"/>
</dbReference>
<dbReference type="Pfam" id="PF02927">
    <property type="entry name" value="CelD_N"/>
    <property type="match status" value="1"/>
</dbReference>
<keyword evidence="8" id="KW-0136">Cellulose degradation</keyword>
<evidence type="ECO:0000256" key="2">
    <source>
        <dbReference type="ARBA" id="ARBA00022801"/>
    </source>
</evidence>
<comment type="similarity">
    <text evidence="1 6 8">Belongs to the glycosyl hydrolase 9 (cellulase E) family.</text>
</comment>
<dbReference type="PANTHER" id="PTHR22298">
    <property type="entry name" value="ENDO-1,4-BETA-GLUCANASE"/>
    <property type="match status" value="1"/>
</dbReference>
<name>A0ABU0SEG2_9HYPH</name>
<evidence type="ECO:0000259" key="9">
    <source>
        <dbReference type="Pfam" id="PF00759"/>
    </source>
</evidence>
<feature type="domain" description="Cellulase Ig-like" evidence="10">
    <location>
        <begin position="28"/>
        <end position="108"/>
    </location>
</feature>
<evidence type="ECO:0000256" key="1">
    <source>
        <dbReference type="ARBA" id="ARBA00007072"/>
    </source>
</evidence>
<evidence type="ECO:0000256" key="7">
    <source>
        <dbReference type="PROSITE-ProRule" id="PRU10060"/>
    </source>
</evidence>
<comment type="catalytic activity">
    <reaction evidence="8">
        <text>Endohydrolysis of (1-&gt;4)-beta-D-glucosidic linkages in cellulose, lichenin and cereal beta-D-glucans.</text>
        <dbReference type="EC" id="3.2.1.4"/>
    </reaction>
</comment>
<feature type="active site" evidence="6">
    <location>
        <position position="532"/>
    </location>
</feature>
<gene>
    <name evidence="11" type="ORF">QFZ34_003290</name>
</gene>
<dbReference type="InterPro" id="IPR004197">
    <property type="entry name" value="Cellulase_Ig-like"/>
</dbReference>